<protein>
    <recommendedName>
        <fullName evidence="6">S-protein homolog</fullName>
    </recommendedName>
</protein>
<evidence type="ECO:0000256" key="4">
    <source>
        <dbReference type="ARBA" id="ARBA00022525"/>
    </source>
</evidence>
<accession>A0A7J7N8V3</accession>
<dbReference type="GO" id="GO:0005576">
    <property type="term" value="C:extracellular region"/>
    <property type="evidence" value="ECO:0007669"/>
    <property type="project" value="UniProtKB-SubCell"/>
</dbReference>
<proteinExistence type="inferred from homology"/>
<evidence type="ECO:0000256" key="6">
    <source>
        <dbReference type="RuleBase" id="RU367044"/>
    </source>
</evidence>
<sequence>MGYVLGIFFLFSIFKPAVLAKPKVHVTITNRLQDEKSVSIQCQCGDDDLGIHTIKNGGQIDWRFSYTIFGSTLVYCDVEWDEGKGYRFDVYSYQRDYYGGRCRSECTWMITENFPLCLHQRTGIWEGLPFQSN</sequence>
<comment type="caution">
    <text evidence="7">The sequence shown here is derived from an EMBL/GenBank/DDBJ whole genome shotgun (WGS) entry which is preliminary data.</text>
</comment>
<dbReference type="Pfam" id="PF05938">
    <property type="entry name" value="Self-incomp_S1"/>
    <property type="match status" value="1"/>
</dbReference>
<evidence type="ECO:0000256" key="2">
    <source>
        <dbReference type="ARBA" id="ARBA00005581"/>
    </source>
</evidence>
<comment type="subcellular location">
    <subcellularLocation>
        <location evidence="1 6">Secreted</location>
    </subcellularLocation>
</comment>
<evidence type="ECO:0000256" key="1">
    <source>
        <dbReference type="ARBA" id="ARBA00004613"/>
    </source>
</evidence>
<feature type="signal peptide" evidence="6">
    <location>
        <begin position="1"/>
        <end position="20"/>
    </location>
</feature>
<evidence type="ECO:0000313" key="7">
    <source>
        <dbReference type="EMBL" id="KAF6163452.1"/>
    </source>
</evidence>
<dbReference type="Proteomes" id="UP000541444">
    <property type="component" value="Unassembled WGS sequence"/>
</dbReference>
<dbReference type="PANTHER" id="PTHR31232:SF18">
    <property type="entry name" value="S-PROTEIN HOMOLOG"/>
    <property type="match status" value="1"/>
</dbReference>
<dbReference type="GO" id="GO:0060320">
    <property type="term" value="P:rejection of self pollen"/>
    <property type="evidence" value="ECO:0007669"/>
    <property type="project" value="UniProtKB-KW"/>
</dbReference>
<evidence type="ECO:0000256" key="5">
    <source>
        <dbReference type="ARBA" id="ARBA00022729"/>
    </source>
</evidence>
<keyword evidence="8" id="KW-1185">Reference proteome</keyword>
<reference evidence="7 8" key="1">
    <citation type="journal article" date="2020" name="IScience">
        <title>Genome Sequencing of the Endangered Kingdonia uniflora (Circaeasteraceae, Ranunculales) Reveals Potential Mechanisms of Evolutionary Specialization.</title>
        <authorList>
            <person name="Sun Y."/>
            <person name="Deng T."/>
            <person name="Zhang A."/>
            <person name="Moore M.J."/>
            <person name="Landis J.B."/>
            <person name="Lin N."/>
            <person name="Zhang H."/>
            <person name="Zhang X."/>
            <person name="Huang J."/>
            <person name="Zhang X."/>
            <person name="Sun H."/>
            <person name="Wang H."/>
        </authorList>
    </citation>
    <scope>NUCLEOTIDE SEQUENCE [LARGE SCALE GENOMIC DNA]</scope>
    <source>
        <strain evidence="7">TB1705</strain>
        <tissue evidence="7">Leaf</tissue>
    </source>
</reference>
<organism evidence="7 8">
    <name type="scientific">Kingdonia uniflora</name>
    <dbReference type="NCBI Taxonomy" id="39325"/>
    <lineage>
        <taxon>Eukaryota</taxon>
        <taxon>Viridiplantae</taxon>
        <taxon>Streptophyta</taxon>
        <taxon>Embryophyta</taxon>
        <taxon>Tracheophyta</taxon>
        <taxon>Spermatophyta</taxon>
        <taxon>Magnoliopsida</taxon>
        <taxon>Ranunculales</taxon>
        <taxon>Circaeasteraceae</taxon>
        <taxon>Kingdonia</taxon>
    </lineage>
</organism>
<keyword evidence="3 6" id="KW-0713">Self-incompatibility</keyword>
<evidence type="ECO:0000256" key="3">
    <source>
        <dbReference type="ARBA" id="ARBA00022471"/>
    </source>
</evidence>
<dbReference type="InterPro" id="IPR010264">
    <property type="entry name" value="Self-incomp_S1"/>
</dbReference>
<evidence type="ECO:0000313" key="8">
    <source>
        <dbReference type="Proteomes" id="UP000541444"/>
    </source>
</evidence>
<feature type="chain" id="PRO_5029935178" description="S-protein homolog" evidence="6">
    <location>
        <begin position="21"/>
        <end position="133"/>
    </location>
</feature>
<name>A0A7J7N8V3_9MAGN</name>
<dbReference type="PANTHER" id="PTHR31232">
    <property type="match status" value="1"/>
</dbReference>
<keyword evidence="4 6" id="KW-0964">Secreted</keyword>
<gene>
    <name evidence="7" type="ORF">GIB67_029301</name>
</gene>
<keyword evidence="5 6" id="KW-0732">Signal</keyword>
<dbReference type="AlphaFoldDB" id="A0A7J7N8V3"/>
<dbReference type="EMBL" id="JACGCM010000981">
    <property type="protein sequence ID" value="KAF6163452.1"/>
    <property type="molecule type" value="Genomic_DNA"/>
</dbReference>
<comment type="similarity">
    <text evidence="2 6">Belongs to the plant self-incompatibility (S1) protein family.</text>
</comment>
<dbReference type="OrthoDB" id="1938697at2759"/>